<keyword evidence="1" id="KW-1133">Transmembrane helix</keyword>
<feature type="transmembrane region" description="Helical" evidence="1">
    <location>
        <begin position="60"/>
        <end position="78"/>
    </location>
</feature>
<feature type="domain" description="DUF5658" evidence="2">
    <location>
        <begin position="23"/>
        <end position="110"/>
    </location>
</feature>
<evidence type="ECO:0000259" key="2">
    <source>
        <dbReference type="Pfam" id="PF18902"/>
    </source>
</evidence>
<gene>
    <name evidence="3" type="ORF">GC096_34190</name>
</gene>
<dbReference type="InterPro" id="IPR043717">
    <property type="entry name" value="DUF5658"/>
</dbReference>
<evidence type="ECO:0000313" key="3">
    <source>
        <dbReference type="EMBL" id="NOU69072.1"/>
    </source>
</evidence>
<dbReference type="Pfam" id="PF18902">
    <property type="entry name" value="DUF5658"/>
    <property type="match status" value="1"/>
</dbReference>
<comment type="caution">
    <text evidence="3">The sequence shown here is derived from an EMBL/GenBank/DDBJ whole genome shotgun (WGS) entry which is preliminary data.</text>
</comment>
<proteinExistence type="predicted"/>
<accession>A0ABX1XKM3</accession>
<dbReference type="EMBL" id="WHNY01000083">
    <property type="protein sequence ID" value="NOU69072.1"/>
    <property type="molecule type" value="Genomic_DNA"/>
</dbReference>
<dbReference type="RefSeq" id="WP_171637024.1">
    <property type="nucleotide sequence ID" value="NZ_WHNY01000083.1"/>
</dbReference>
<keyword evidence="4" id="KW-1185">Reference proteome</keyword>
<organism evidence="3 4">
    <name type="scientific">Paenibacillus plantarum</name>
    <dbReference type="NCBI Taxonomy" id="2654975"/>
    <lineage>
        <taxon>Bacteria</taxon>
        <taxon>Bacillati</taxon>
        <taxon>Bacillota</taxon>
        <taxon>Bacilli</taxon>
        <taxon>Bacillales</taxon>
        <taxon>Paenibacillaceae</taxon>
        <taxon>Paenibacillus</taxon>
    </lineage>
</organism>
<dbReference type="Proteomes" id="UP000653578">
    <property type="component" value="Unassembled WGS sequence"/>
</dbReference>
<reference evidence="3 4" key="1">
    <citation type="submission" date="2019-10" db="EMBL/GenBank/DDBJ databases">
        <title>Description of Paenibacillus humi sp. nov.</title>
        <authorList>
            <person name="Carlier A."/>
            <person name="Qi S."/>
        </authorList>
    </citation>
    <scope>NUCLEOTIDE SEQUENCE [LARGE SCALE GENOMIC DNA]</scope>
    <source>
        <strain evidence="3 4">LMG 31461</strain>
    </source>
</reference>
<evidence type="ECO:0000313" key="4">
    <source>
        <dbReference type="Proteomes" id="UP000653578"/>
    </source>
</evidence>
<evidence type="ECO:0000256" key="1">
    <source>
        <dbReference type="SAM" id="Phobius"/>
    </source>
</evidence>
<protein>
    <recommendedName>
        <fullName evidence="2">DUF5658 domain-containing protein</fullName>
    </recommendedName>
</protein>
<sequence length="120" mass="14142">MKPRKARNRMLVVRSMFKSKRLVLLLILCFFDALFTDIGLQLALIQEANPFIRHLYEWHIIAYYLVKLIFPLALMLIYPYIRQKLWVQPCLTLTVIVYAAVNVYHFVWLSYGLTYVAGSA</sequence>
<feature type="transmembrane region" description="Helical" evidence="1">
    <location>
        <begin position="90"/>
        <end position="111"/>
    </location>
</feature>
<keyword evidence="1" id="KW-0472">Membrane</keyword>
<keyword evidence="1" id="KW-0812">Transmembrane</keyword>
<name>A0ABX1XKM3_9BACL</name>